<evidence type="ECO:0000259" key="12">
    <source>
        <dbReference type="Pfam" id="PF02768"/>
    </source>
</evidence>
<dbReference type="AlphaFoldDB" id="A0A1F7YL66"/>
<dbReference type="Pfam" id="PF02768">
    <property type="entry name" value="DNA_pol3_beta_3"/>
    <property type="match status" value="1"/>
</dbReference>
<dbReference type="NCBIfam" id="TIGR00663">
    <property type="entry name" value="dnan"/>
    <property type="match status" value="1"/>
</dbReference>
<evidence type="ECO:0000256" key="1">
    <source>
        <dbReference type="ARBA" id="ARBA00004496"/>
    </source>
</evidence>
<evidence type="ECO:0000256" key="5">
    <source>
        <dbReference type="ARBA" id="ARBA00022695"/>
    </source>
</evidence>
<feature type="domain" description="DNA polymerase III beta sliding clamp central" evidence="11">
    <location>
        <begin position="128"/>
        <end position="246"/>
    </location>
</feature>
<proteinExistence type="inferred from homology"/>
<feature type="domain" description="DNA polymerase III beta sliding clamp N-terminal" evidence="10">
    <location>
        <begin position="1"/>
        <end position="117"/>
    </location>
</feature>
<dbReference type="PANTHER" id="PTHR30478:SF0">
    <property type="entry name" value="BETA SLIDING CLAMP"/>
    <property type="match status" value="1"/>
</dbReference>
<protein>
    <recommendedName>
        <fullName evidence="9">Beta sliding clamp</fullName>
    </recommendedName>
</protein>
<accession>A0A1F7YL66</accession>
<dbReference type="SUPFAM" id="SSF55979">
    <property type="entry name" value="DNA clamp"/>
    <property type="match status" value="3"/>
</dbReference>
<dbReference type="InterPro" id="IPR022635">
    <property type="entry name" value="DNA_polIII_beta_C"/>
</dbReference>
<dbReference type="PIRSF" id="PIRSF000804">
    <property type="entry name" value="DNA_pol_III_b"/>
    <property type="match status" value="1"/>
</dbReference>
<evidence type="ECO:0000256" key="7">
    <source>
        <dbReference type="ARBA" id="ARBA00022932"/>
    </source>
</evidence>
<keyword evidence="5 9" id="KW-0548">Nucleotidyltransferase</keyword>
<dbReference type="GO" id="GO:0003887">
    <property type="term" value="F:DNA-directed DNA polymerase activity"/>
    <property type="evidence" value="ECO:0007669"/>
    <property type="project" value="UniProtKB-UniRule"/>
</dbReference>
<comment type="function">
    <text evidence="9">Confers DNA tethering and processivity to DNA polymerases and other proteins. Acts as a clamp, forming a ring around DNA (a reaction catalyzed by the clamp-loading complex) which diffuses in an ATP-independent manner freely and bidirectionally along dsDNA. Initially characterized for its ability to contact the catalytic subunit of DNA polymerase III (Pol III), a complex, multichain enzyme responsible for most of the replicative synthesis in bacteria; Pol III exhibits 3'-5' exonuclease proofreading activity. The beta chain is required for initiation of replication as well as for processivity of DNA replication.</text>
</comment>
<dbReference type="GO" id="GO:0009360">
    <property type="term" value="C:DNA polymerase III complex"/>
    <property type="evidence" value="ECO:0007669"/>
    <property type="project" value="InterPro"/>
</dbReference>
<evidence type="ECO:0000256" key="9">
    <source>
        <dbReference type="PIRNR" id="PIRNR000804"/>
    </source>
</evidence>
<dbReference type="PANTHER" id="PTHR30478">
    <property type="entry name" value="DNA POLYMERASE III SUBUNIT BETA"/>
    <property type="match status" value="1"/>
</dbReference>
<dbReference type="Proteomes" id="UP000178851">
    <property type="component" value="Unassembled WGS sequence"/>
</dbReference>
<evidence type="ECO:0000313" key="14">
    <source>
        <dbReference type="Proteomes" id="UP000178851"/>
    </source>
</evidence>
<dbReference type="InterPro" id="IPR001001">
    <property type="entry name" value="DNA_polIII_beta"/>
</dbReference>
<sequence>MKLEVLQQNFSKALAISSRFVNTRAQLPILSNILLLAAKNKFLVQATNLEISCSISIGAKVSKEGSLAIPSKTIVDLVSNLSQESITLEVEKEQIKVTSSGFSASVNGINPSDFPIIPQNLDATSGELSSDLFIKSLSQVLFCASNDETRPVLTGVLFLFKDNLLTLVATDGFRLSQKQVPIRTKAKSIKKDSLIIPKTVLSEVLRISDEANEPILFQFKDTENQILFALDQMVLASRVIEGEFPNFEKIIPKNSTVKVNLDKDDLLRAVKLSAVFARDNANIVKFSINQNSLKLSAESTKSGKQETQVEAKVEGEDLEILFNYRFVEEFLNVVVGEEVNMEFSTSSSPGVFKDPKDANFLHLIMPVRISSNE</sequence>
<keyword evidence="7 9" id="KW-0239">DNA-directed DNA polymerase</keyword>
<evidence type="ECO:0000256" key="8">
    <source>
        <dbReference type="ARBA" id="ARBA00023125"/>
    </source>
</evidence>
<dbReference type="GO" id="GO:0008408">
    <property type="term" value="F:3'-5' exonuclease activity"/>
    <property type="evidence" value="ECO:0007669"/>
    <property type="project" value="InterPro"/>
</dbReference>
<keyword evidence="3 9" id="KW-0963">Cytoplasm</keyword>
<evidence type="ECO:0000256" key="2">
    <source>
        <dbReference type="ARBA" id="ARBA00010752"/>
    </source>
</evidence>
<keyword evidence="8" id="KW-0238">DNA-binding</keyword>
<evidence type="ECO:0000256" key="6">
    <source>
        <dbReference type="ARBA" id="ARBA00022705"/>
    </source>
</evidence>
<dbReference type="CDD" id="cd00140">
    <property type="entry name" value="beta_clamp"/>
    <property type="match status" value="1"/>
</dbReference>
<dbReference type="InterPro" id="IPR022637">
    <property type="entry name" value="DNA_polIII_beta_cen"/>
</dbReference>
<keyword evidence="4 9" id="KW-0808">Transferase</keyword>
<dbReference type="EMBL" id="MGGI01000001">
    <property type="protein sequence ID" value="OGM28022.1"/>
    <property type="molecule type" value="Genomic_DNA"/>
</dbReference>
<comment type="caution">
    <text evidence="13">The sequence shown here is derived from an EMBL/GenBank/DDBJ whole genome shotgun (WGS) entry which is preliminary data.</text>
</comment>
<dbReference type="Gene3D" id="3.10.150.10">
    <property type="entry name" value="DNA Polymerase III, subunit A, domain 2"/>
    <property type="match status" value="1"/>
</dbReference>
<dbReference type="InterPro" id="IPR022634">
    <property type="entry name" value="DNA_polIII_beta_N"/>
</dbReference>
<dbReference type="GO" id="GO:0003677">
    <property type="term" value="F:DNA binding"/>
    <property type="evidence" value="ECO:0007669"/>
    <property type="project" value="UniProtKB-UniRule"/>
</dbReference>
<dbReference type="Gene3D" id="3.70.10.10">
    <property type="match status" value="1"/>
</dbReference>
<dbReference type="SMART" id="SM00480">
    <property type="entry name" value="POL3Bc"/>
    <property type="match status" value="1"/>
</dbReference>
<keyword evidence="6 9" id="KW-0235">DNA replication</keyword>
<comment type="subcellular location">
    <subcellularLocation>
        <location evidence="1 9">Cytoplasm</location>
    </subcellularLocation>
</comment>
<dbReference type="GO" id="GO:0005737">
    <property type="term" value="C:cytoplasm"/>
    <property type="evidence" value="ECO:0007669"/>
    <property type="project" value="UniProtKB-SubCell"/>
</dbReference>
<evidence type="ECO:0000259" key="11">
    <source>
        <dbReference type="Pfam" id="PF02767"/>
    </source>
</evidence>
<organism evidence="13 14">
    <name type="scientific">Candidatus Woesebacteria bacterium RIFCSPHIGHO2_01_FULL_39_28</name>
    <dbReference type="NCBI Taxonomy" id="1802496"/>
    <lineage>
        <taxon>Bacteria</taxon>
        <taxon>Candidatus Woeseibacteriota</taxon>
    </lineage>
</organism>
<dbReference type="InterPro" id="IPR046938">
    <property type="entry name" value="DNA_clamp_sf"/>
</dbReference>
<dbReference type="GO" id="GO:0006271">
    <property type="term" value="P:DNA strand elongation involved in DNA replication"/>
    <property type="evidence" value="ECO:0007669"/>
    <property type="project" value="TreeGrafter"/>
</dbReference>
<dbReference type="Pfam" id="PF02767">
    <property type="entry name" value="DNA_pol3_beta_2"/>
    <property type="match status" value="1"/>
</dbReference>
<feature type="domain" description="DNA polymerase III beta sliding clamp C-terminal" evidence="12">
    <location>
        <begin position="249"/>
        <end position="368"/>
    </location>
</feature>
<evidence type="ECO:0000256" key="3">
    <source>
        <dbReference type="ARBA" id="ARBA00022490"/>
    </source>
</evidence>
<gene>
    <name evidence="13" type="ORF">A2627_00575</name>
</gene>
<evidence type="ECO:0000256" key="4">
    <source>
        <dbReference type="ARBA" id="ARBA00022679"/>
    </source>
</evidence>
<evidence type="ECO:0000313" key="13">
    <source>
        <dbReference type="EMBL" id="OGM28022.1"/>
    </source>
</evidence>
<evidence type="ECO:0000259" key="10">
    <source>
        <dbReference type="Pfam" id="PF00712"/>
    </source>
</evidence>
<comment type="similarity">
    <text evidence="2 9">Belongs to the beta sliding clamp family.</text>
</comment>
<comment type="subunit">
    <text evidence="9">Forms a ring-shaped head-to-tail homodimer around DNA.</text>
</comment>
<name>A0A1F7YL66_9BACT</name>
<reference evidence="13 14" key="1">
    <citation type="journal article" date="2016" name="Nat. Commun.">
        <title>Thousands of microbial genomes shed light on interconnected biogeochemical processes in an aquifer system.</title>
        <authorList>
            <person name="Anantharaman K."/>
            <person name="Brown C.T."/>
            <person name="Hug L.A."/>
            <person name="Sharon I."/>
            <person name="Castelle C.J."/>
            <person name="Probst A.J."/>
            <person name="Thomas B.C."/>
            <person name="Singh A."/>
            <person name="Wilkins M.J."/>
            <person name="Karaoz U."/>
            <person name="Brodie E.L."/>
            <person name="Williams K.H."/>
            <person name="Hubbard S.S."/>
            <person name="Banfield J.F."/>
        </authorList>
    </citation>
    <scope>NUCLEOTIDE SEQUENCE [LARGE SCALE GENOMIC DNA]</scope>
</reference>
<dbReference type="Pfam" id="PF00712">
    <property type="entry name" value="DNA_pol3_beta"/>
    <property type="match status" value="1"/>
</dbReference>